<reference evidence="1 2" key="1">
    <citation type="submission" date="2024-04" db="EMBL/GenBank/DDBJ databases">
        <title>Polymorphospora sp. isolated from Baiyangdian Lake in Xiong'an New Area.</title>
        <authorList>
            <person name="Zhang X."/>
            <person name="Liu J."/>
        </authorList>
    </citation>
    <scope>NUCLEOTIDE SEQUENCE [LARGE SCALE GENOMIC DNA]</scope>
    <source>
        <strain evidence="1 2">2-325</strain>
    </source>
</reference>
<gene>
    <name evidence="1" type="ORF">AAFH96_11695</name>
</gene>
<evidence type="ECO:0000313" key="1">
    <source>
        <dbReference type="EMBL" id="MFB6393769.1"/>
    </source>
</evidence>
<keyword evidence="2" id="KW-1185">Reference proteome</keyword>
<comment type="caution">
    <text evidence="1">The sequence shown here is derived from an EMBL/GenBank/DDBJ whole genome shotgun (WGS) entry which is preliminary data.</text>
</comment>
<name>A0ABV5CPU9_9ACTN</name>
<organism evidence="1 2">
    <name type="scientific">Polymorphospora lycopeni</name>
    <dbReference type="NCBI Taxonomy" id="3140240"/>
    <lineage>
        <taxon>Bacteria</taxon>
        <taxon>Bacillati</taxon>
        <taxon>Actinomycetota</taxon>
        <taxon>Actinomycetes</taxon>
        <taxon>Micromonosporales</taxon>
        <taxon>Micromonosporaceae</taxon>
        <taxon>Polymorphospora</taxon>
    </lineage>
</organism>
<protein>
    <submittedName>
        <fullName evidence="1">Uncharacterized protein</fullName>
    </submittedName>
</protein>
<sequence>MRTVARYLPFAGIVLTTWLVARLAVRQQEHRAAPGATSRTLVSGGGRRLGRVVV</sequence>
<dbReference type="Proteomes" id="UP001582793">
    <property type="component" value="Unassembled WGS sequence"/>
</dbReference>
<dbReference type="EMBL" id="JBCGDC010000026">
    <property type="protein sequence ID" value="MFB6393769.1"/>
    <property type="molecule type" value="Genomic_DNA"/>
</dbReference>
<dbReference type="RefSeq" id="WP_364217034.1">
    <property type="nucleotide sequence ID" value="NZ_JBCGDC010000026.1"/>
</dbReference>
<accession>A0ABV5CPU9</accession>
<proteinExistence type="predicted"/>
<evidence type="ECO:0000313" key="2">
    <source>
        <dbReference type="Proteomes" id="UP001582793"/>
    </source>
</evidence>